<sequence>MILIIHLCVLCLFQAHCSKLSKSGLVSDSRNPRFIQSNSKNSVKTKNPDLMSLLFHGPVTPRNIAIGLEDSNKPILNEIKYNEEMNDVERKIQDIEESEQNQLEAVDGFLSLENREFDAIESQL</sequence>
<proteinExistence type="predicted"/>
<gene>
    <name evidence="3" type="ORF">BdWA1_002797</name>
</gene>
<evidence type="ECO:0000256" key="1">
    <source>
        <dbReference type="SAM" id="Coils"/>
    </source>
</evidence>
<keyword evidence="1" id="KW-0175">Coiled coil</keyword>
<keyword evidence="2" id="KW-0732">Signal</keyword>
<name>A0AAD9UNU0_9APIC</name>
<dbReference type="Proteomes" id="UP001214638">
    <property type="component" value="Unassembled WGS sequence"/>
</dbReference>
<dbReference type="AlphaFoldDB" id="A0AAD9UNU0"/>
<evidence type="ECO:0000313" key="3">
    <source>
        <dbReference type="EMBL" id="KAK2196197.1"/>
    </source>
</evidence>
<feature type="signal peptide" evidence="2">
    <location>
        <begin position="1"/>
        <end position="17"/>
    </location>
</feature>
<dbReference type="GeneID" id="94337094"/>
<protein>
    <submittedName>
        <fullName evidence="3">Uncharacterized protein</fullName>
    </submittedName>
</protein>
<reference evidence="3" key="1">
    <citation type="journal article" date="2023" name="Nat. Microbiol.">
        <title>Babesia duncani multi-omics identifies virulence factors and drug targets.</title>
        <authorList>
            <person name="Singh P."/>
            <person name="Lonardi S."/>
            <person name="Liang Q."/>
            <person name="Vydyam P."/>
            <person name="Khabirova E."/>
            <person name="Fang T."/>
            <person name="Gihaz S."/>
            <person name="Thekkiniath J."/>
            <person name="Munshi M."/>
            <person name="Abel S."/>
            <person name="Ciampossin L."/>
            <person name="Batugedara G."/>
            <person name="Gupta M."/>
            <person name="Lu X.M."/>
            <person name="Lenz T."/>
            <person name="Chakravarty S."/>
            <person name="Cornillot E."/>
            <person name="Hu Y."/>
            <person name="Ma W."/>
            <person name="Gonzalez L.M."/>
            <person name="Sanchez S."/>
            <person name="Estrada K."/>
            <person name="Sanchez-Flores A."/>
            <person name="Montero E."/>
            <person name="Harb O.S."/>
            <person name="Le Roch K.G."/>
            <person name="Mamoun C.B."/>
        </authorList>
    </citation>
    <scope>NUCLEOTIDE SEQUENCE</scope>
    <source>
        <strain evidence="3">WA1</strain>
    </source>
</reference>
<dbReference type="KEGG" id="bdw:94337094"/>
<dbReference type="EMBL" id="JALLKP010000003">
    <property type="protein sequence ID" value="KAK2196197.1"/>
    <property type="molecule type" value="Genomic_DNA"/>
</dbReference>
<accession>A0AAD9UNU0</accession>
<comment type="caution">
    <text evidence="3">The sequence shown here is derived from an EMBL/GenBank/DDBJ whole genome shotgun (WGS) entry which is preliminary data.</text>
</comment>
<keyword evidence="4" id="KW-1185">Reference proteome</keyword>
<feature type="coiled-coil region" evidence="1">
    <location>
        <begin position="78"/>
        <end position="105"/>
    </location>
</feature>
<feature type="chain" id="PRO_5042151146" evidence="2">
    <location>
        <begin position="18"/>
        <end position="124"/>
    </location>
</feature>
<organism evidence="3 4">
    <name type="scientific">Babesia duncani</name>
    <dbReference type="NCBI Taxonomy" id="323732"/>
    <lineage>
        <taxon>Eukaryota</taxon>
        <taxon>Sar</taxon>
        <taxon>Alveolata</taxon>
        <taxon>Apicomplexa</taxon>
        <taxon>Aconoidasida</taxon>
        <taxon>Piroplasmida</taxon>
        <taxon>Babesiidae</taxon>
        <taxon>Babesia</taxon>
    </lineage>
</organism>
<dbReference type="RefSeq" id="XP_067803039.1">
    <property type="nucleotide sequence ID" value="XM_067947817.1"/>
</dbReference>
<evidence type="ECO:0000256" key="2">
    <source>
        <dbReference type="SAM" id="SignalP"/>
    </source>
</evidence>
<evidence type="ECO:0000313" key="4">
    <source>
        <dbReference type="Proteomes" id="UP001214638"/>
    </source>
</evidence>